<dbReference type="RefSeq" id="WP_144101923.1">
    <property type="nucleotide sequence ID" value="NZ_CABHNM010000080.1"/>
</dbReference>
<sequence length="314" mass="34905">MEELIKVTGLTKSYKNSPAVSNLSFSVKKGEILGLLGPNGAGKSTTINILATVLKPDSGNVSICGYNLKNEKNNIKQHLGIVPQDLAIYEEISAEKNVSFFASLYGLRGQKLKERTAFALDLVGLADKRKSKPKTFSGGMKRRLNIACAIAHDPQIIIMDEPTVGIDPQSRNHILESILKLKEHGVSILYSTHYMEEVEHIADRILVIDKGKQIAEGTLKELLQSYENKVIYFLELDGLHKNGIDEFDFLHNINGIQKVQTYKKMLKVTAQNNISLSELFSILSTHGYTIKNMSSETGSLETVFLELTGRNLRD</sequence>
<dbReference type="Pfam" id="PF00005">
    <property type="entry name" value="ABC_tran"/>
    <property type="match status" value="1"/>
</dbReference>
<organism evidence="5 6">
    <name type="scientific">Dorea longicatena</name>
    <dbReference type="NCBI Taxonomy" id="88431"/>
    <lineage>
        <taxon>Bacteria</taxon>
        <taxon>Bacillati</taxon>
        <taxon>Bacillota</taxon>
        <taxon>Clostridia</taxon>
        <taxon>Lachnospirales</taxon>
        <taxon>Lachnospiraceae</taxon>
        <taxon>Dorea</taxon>
    </lineage>
</organism>
<dbReference type="InterPro" id="IPR025302">
    <property type="entry name" value="DrrA1/2-like_C"/>
</dbReference>
<dbReference type="InterPro" id="IPR003439">
    <property type="entry name" value="ABC_transporter-like_ATP-bd"/>
</dbReference>
<dbReference type="PROSITE" id="PS00211">
    <property type="entry name" value="ABC_TRANSPORTER_1"/>
    <property type="match status" value="1"/>
</dbReference>
<feature type="domain" description="ABC transporter" evidence="4">
    <location>
        <begin position="5"/>
        <end position="235"/>
    </location>
</feature>
<dbReference type="Pfam" id="PF13732">
    <property type="entry name" value="DrrA1-3_C"/>
    <property type="match status" value="1"/>
</dbReference>
<name>A0A564UWP7_9FIRM</name>
<proteinExistence type="predicted"/>
<protein>
    <submittedName>
        <fullName evidence="5">Daunorubicin/doxorubicin resistance ATP-binding protein DrrA</fullName>
        <ecNumber evidence="5">3.6.3.-</ecNumber>
    </submittedName>
</protein>
<dbReference type="Gene3D" id="3.40.50.300">
    <property type="entry name" value="P-loop containing nucleotide triphosphate hydrolases"/>
    <property type="match status" value="1"/>
</dbReference>
<keyword evidence="5" id="KW-0378">Hydrolase</keyword>
<dbReference type="EC" id="3.6.3.-" evidence="5"/>
<dbReference type="SUPFAM" id="SSF52540">
    <property type="entry name" value="P-loop containing nucleoside triphosphate hydrolases"/>
    <property type="match status" value="1"/>
</dbReference>
<dbReference type="EMBL" id="CABHNM010000080">
    <property type="protein sequence ID" value="VUX24105.1"/>
    <property type="molecule type" value="Genomic_DNA"/>
</dbReference>
<keyword evidence="1" id="KW-0813">Transport</keyword>
<dbReference type="PANTHER" id="PTHR43582">
    <property type="entry name" value="LINEARMYCIN RESISTANCE ATP-BINDING PROTEIN LNRL"/>
    <property type="match status" value="1"/>
</dbReference>
<evidence type="ECO:0000256" key="2">
    <source>
        <dbReference type="ARBA" id="ARBA00022741"/>
    </source>
</evidence>
<dbReference type="PANTHER" id="PTHR43582:SF2">
    <property type="entry name" value="LINEARMYCIN RESISTANCE ATP-BINDING PROTEIN LNRL"/>
    <property type="match status" value="1"/>
</dbReference>
<evidence type="ECO:0000259" key="4">
    <source>
        <dbReference type="PROSITE" id="PS50893"/>
    </source>
</evidence>
<dbReference type="GO" id="GO:0016887">
    <property type="term" value="F:ATP hydrolysis activity"/>
    <property type="evidence" value="ECO:0007669"/>
    <property type="project" value="InterPro"/>
</dbReference>
<reference evidence="5 6" key="1">
    <citation type="submission" date="2019-07" db="EMBL/GenBank/DDBJ databases">
        <authorList>
            <person name="Hibberd C M."/>
            <person name="Gehrig L. J."/>
            <person name="Chang H.-W."/>
            <person name="Venkatesh S."/>
        </authorList>
    </citation>
    <scope>NUCLEOTIDE SEQUENCE [LARGE SCALE GENOMIC DNA]</scope>
    <source>
        <strain evidence="5">Dorea_longicatena_SSTS_Bg7063</strain>
    </source>
</reference>
<dbReference type="InterPro" id="IPR027417">
    <property type="entry name" value="P-loop_NTPase"/>
</dbReference>
<dbReference type="AlphaFoldDB" id="A0A564UWP7"/>
<evidence type="ECO:0000256" key="1">
    <source>
        <dbReference type="ARBA" id="ARBA00022448"/>
    </source>
</evidence>
<evidence type="ECO:0000256" key="3">
    <source>
        <dbReference type="ARBA" id="ARBA00022840"/>
    </source>
</evidence>
<dbReference type="GO" id="GO:0005524">
    <property type="term" value="F:ATP binding"/>
    <property type="evidence" value="ECO:0007669"/>
    <property type="project" value="UniProtKB-KW"/>
</dbReference>
<dbReference type="SMART" id="SM00382">
    <property type="entry name" value="AAA"/>
    <property type="match status" value="1"/>
</dbReference>
<gene>
    <name evidence="5" type="primary">drrA_6</name>
    <name evidence="5" type="ORF">DLSSTS7063_03369</name>
</gene>
<evidence type="ECO:0000313" key="6">
    <source>
        <dbReference type="Proteomes" id="UP000398619"/>
    </source>
</evidence>
<keyword evidence="2" id="KW-0547">Nucleotide-binding</keyword>
<dbReference type="PROSITE" id="PS50893">
    <property type="entry name" value="ABC_TRANSPORTER_2"/>
    <property type="match status" value="1"/>
</dbReference>
<dbReference type="InterPro" id="IPR017871">
    <property type="entry name" value="ABC_transporter-like_CS"/>
</dbReference>
<dbReference type="InterPro" id="IPR003593">
    <property type="entry name" value="AAA+_ATPase"/>
</dbReference>
<dbReference type="Proteomes" id="UP000398619">
    <property type="component" value="Unassembled WGS sequence"/>
</dbReference>
<keyword evidence="3 5" id="KW-0067">ATP-binding</keyword>
<accession>A0A564UWP7</accession>
<evidence type="ECO:0000313" key="5">
    <source>
        <dbReference type="EMBL" id="VUX24105.1"/>
    </source>
</evidence>